<feature type="transmembrane region" description="Helical" evidence="6">
    <location>
        <begin position="390"/>
        <end position="412"/>
    </location>
</feature>
<feature type="transmembrane region" description="Helical" evidence="6">
    <location>
        <begin position="362"/>
        <end position="384"/>
    </location>
</feature>
<reference evidence="8 9" key="1">
    <citation type="submission" date="2016-07" db="EMBL/GenBank/DDBJ databases">
        <title>Draft genome sequence of Prauserella sp. YIM 121212, isolated from alkaline soil.</title>
        <authorList>
            <person name="Ruckert C."/>
            <person name="Albersmeier A."/>
            <person name="Jiang C.-L."/>
            <person name="Jiang Y."/>
            <person name="Kalinowski J."/>
            <person name="Schneider O."/>
            <person name="Winkler A."/>
            <person name="Zotchev S.B."/>
        </authorList>
    </citation>
    <scope>NUCLEOTIDE SEQUENCE [LARGE SCALE GENOMIC DNA]</scope>
    <source>
        <strain evidence="8 9">YIM 121212</strain>
    </source>
</reference>
<comment type="caution">
    <text evidence="8">The sequence shown here is derived from an EMBL/GenBank/DDBJ whole genome shotgun (WGS) entry which is preliminary data.</text>
</comment>
<dbReference type="Gene3D" id="1.20.1250.20">
    <property type="entry name" value="MFS general substrate transporter like domains"/>
    <property type="match status" value="1"/>
</dbReference>
<feature type="transmembrane region" description="Helical" evidence="6">
    <location>
        <begin position="236"/>
        <end position="261"/>
    </location>
</feature>
<evidence type="ECO:0000256" key="5">
    <source>
        <dbReference type="ARBA" id="ARBA00023136"/>
    </source>
</evidence>
<dbReference type="InterPro" id="IPR011701">
    <property type="entry name" value="MFS"/>
</dbReference>
<evidence type="ECO:0000256" key="4">
    <source>
        <dbReference type="ARBA" id="ARBA00022989"/>
    </source>
</evidence>
<evidence type="ECO:0000313" key="9">
    <source>
        <dbReference type="Proteomes" id="UP000247892"/>
    </source>
</evidence>
<proteinExistence type="predicted"/>
<dbReference type="EMBL" id="MASU01000001">
    <property type="protein sequence ID" value="PXY38519.1"/>
    <property type="molecule type" value="Genomic_DNA"/>
</dbReference>
<feature type="transmembrane region" description="Helical" evidence="6">
    <location>
        <begin position="273"/>
        <end position="292"/>
    </location>
</feature>
<dbReference type="Pfam" id="PF07690">
    <property type="entry name" value="MFS_1"/>
    <property type="match status" value="1"/>
</dbReference>
<evidence type="ECO:0000256" key="1">
    <source>
        <dbReference type="ARBA" id="ARBA00004651"/>
    </source>
</evidence>
<dbReference type="PANTHER" id="PTHR23513:SF17">
    <property type="entry name" value="MEMBRANE PROTEIN"/>
    <property type="match status" value="1"/>
</dbReference>
<feature type="transmembrane region" description="Helical" evidence="6">
    <location>
        <begin position="46"/>
        <end position="67"/>
    </location>
</feature>
<feature type="transmembrane region" description="Helical" evidence="6">
    <location>
        <begin position="108"/>
        <end position="129"/>
    </location>
</feature>
<dbReference type="PROSITE" id="PS50850">
    <property type="entry name" value="MFS"/>
    <property type="match status" value="1"/>
</dbReference>
<dbReference type="GO" id="GO:0022857">
    <property type="term" value="F:transmembrane transporter activity"/>
    <property type="evidence" value="ECO:0007669"/>
    <property type="project" value="InterPro"/>
</dbReference>
<keyword evidence="3 6" id="KW-0812">Transmembrane</keyword>
<dbReference type="SUPFAM" id="SSF103473">
    <property type="entry name" value="MFS general substrate transporter"/>
    <property type="match status" value="1"/>
</dbReference>
<dbReference type="AlphaFoldDB" id="A0A318M1D9"/>
<evidence type="ECO:0000256" key="3">
    <source>
        <dbReference type="ARBA" id="ARBA00022692"/>
    </source>
</evidence>
<organism evidence="8 9">
    <name type="scientific">Prauserella flavalba</name>
    <dbReference type="NCBI Taxonomy" id="1477506"/>
    <lineage>
        <taxon>Bacteria</taxon>
        <taxon>Bacillati</taxon>
        <taxon>Actinomycetota</taxon>
        <taxon>Actinomycetes</taxon>
        <taxon>Pseudonocardiales</taxon>
        <taxon>Pseudonocardiaceae</taxon>
        <taxon>Prauserella</taxon>
    </lineage>
</organism>
<keyword evidence="2" id="KW-1003">Cell membrane</keyword>
<dbReference type="PANTHER" id="PTHR23513">
    <property type="entry name" value="INTEGRAL MEMBRANE EFFLUX PROTEIN-RELATED"/>
    <property type="match status" value="1"/>
</dbReference>
<evidence type="ECO:0000313" key="8">
    <source>
        <dbReference type="EMBL" id="PXY38519.1"/>
    </source>
</evidence>
<accession>A0A318M1D9</accession>
<keyword evidence="9" id="KW-1185">Reference proteome</keyword>
<evidence type="ECO:0000256" key="2">
    <source>
        <dbReference type="ARBA" id="ARBA00022475"/>
    </source>
</evidence>
<dbReference type="InterPro" id="IPR036259">
    <property type="entry name" value="MFS_trans_sf"/>
</dbReference>
<dbReference type="Proteomes" id="UP000247892">
    <property type="component" value="Unassembled WGS sequence"/>
</dbReference>
<evidence type="ECO:0000256" key="6">
    <source>
        <dbReference type="SAM" id="Phobius"/>
    </source>
</evidence>
<feature type="transmembrane region" description="Helical" evidence="6">
    <location>
        <begin position="141"/>
        <end position="167"/>
    </location>
</feature>
<evidence type="ECO:0000259" key="7">
    <source>
        <dbReference type="PROSITE" id="PS50850"/>
    </source>
</evidence>
<feature type="transmembrane region" description="Helical" evidence="6">
    <location>
        <begin position="173"/>
        <end position="192"/>
    </location>
</feature>
<gene>
    <name evidence="8" type="ORF">BA062_01910</name>
</gene>
<keyword evidence="5 6" id="KW-0472">Membrane</keyword>
<feature type="transmembrane region" description="Helical" evidence="6">
    <location>
        <begin position="304"/>
        <end position="324"/>
    </location>
</feature>
<dbReference type="GO" id="GO:0005886">
    <property type="term" value="C:plasma membrane"/>
    <property type="evidence" value="ECO:0007669"/>
    <property type="project" value="UniProtKB-SubCell"/>
</dbReference>
<protein>
    <submittedName>
        <fullName evidence="8">MFS transporter</fullName>
    </submittedName>
</protein>
<name>A0A318M1D9_9PSEU</name>
<feature type="domain" description="Major facilitator superfamily (MFS) profile" evidence="7">
    <location>
        <begin position="1"/>
        <end position="414"/>
    </location>
</feature>
<feature type="transmembrane region" description="Helical" evidence="6">
    <location>
        <begin position="330"/>
        <end position="350"/>
    </location>
</feature>
<keyword evidence="4 6" id="KW-1133">Transmembrane helix</keyword>
<dbReference type="InterPro" id="IPR020846">
    <property type="entry name" value="MFS_dom"/>
</dbReference>
<comment type="subcellular location">
    <subcellularLocation>
        <location evidence="1">Cell membrane</location>
        <topology evidence="1">Multi-pass membrane protein</topology>
    </subcellularLocation>
</comment>
<sequence>MPRALLGIPEFRKLLYLRFSMHWGDGAFQAGLAGAVLFNPERAADAATIAGGFAALLLPYSVVGPFAGALLDRWDRRRVLVVANILRGLAVVAAAAAVGAGVEGLPLFSLALLVMGISRFAGAGLSASLPHVVPAERIVTANAFSATVGATIAVLGGACAIGLRAVFGTGDTGSAWTTSFAVLGSVLGAVLATRFARGSLGPDTVDEPANAFVAVAAGLVSGAKAAARTPSVRAGLIALLAHRAAFGISLLLTVLLMRYSFTDVGPLKAGLPGLGQVALMGGAGILLAGLLTPKAVSRFGRRRVVVCGLGVAAAAQAGLGLPLVLPTVLLAAFVITAGGQVIKLCVDAAVQRDVGDEARGRVFALYDTLFNTMQVAAVSFAAAFAPLDGYSPGLLVVATVLYLVGIAGYLVATR</sequence>
<feature type="transmembrane region" description="Helical" evidence="6">
    <location>
        <begin position="79"/>
        <end position="102"/>
    </location>
</feature>